<organism evidence="3 4">
    <name type="scientific">Lactiplantibacillus pentosus</name>
    <name type="common">Lactobacillus pentosus</name>
    <dbReference type="NCBI Taxonomy" id="1589"/>
    <lineage>
        <taxon>Bacteria</taxon>
        <taxon>Bacillati</taxon>
        <taxon>Bacillota</taxon>
        <taxon>Bacilli</taxon>
        <taxon>Lactobacillales</taxon>
        <taxon>Lactobacillaceae</taxon>
        <taxon>Lactiplantibacillus</taxon>
    </lineage>
</organism>
<accession>A0AAW8W7R8</accession>
<evidence type="ECO:0000259" key="1">
    <source>
        <dbReference type="Pfam" id="PF13173"/>
    </source>
</evidence>
<dbReference type="Pfam" id="PF13635">
    <property type="entry name" value="DUF4143"/>
    <property type="match status" value="1"/>
</dbReference>
<dbReference type="SUPFAM" id="SSF52540">
    <property type="entry name" value="P-loop containing nucleoside triphosphate hydrolases"/>
    <property type="match status" value="1"/>
</dbReference>
<dbReference type="KEGG" id="lpg:BB562_14755"/>
<feature type="domain" description="AAA" evidence="1">
    <location>
        <begin position="20"/>
        <end position="149"/>
    </location>
</feature>
<dbReference type="InterPro" id="IPR025420">
    <property type="entry name" value="DUF4143"/>
</dbReference>
<evidence type="ECO:0000259" key="2">
    <source>
        <dbReference type="Pfam" id="PF13635"/>
    </source>
</evidence>
<feature type="domain" description="DUF4143" evidence="2">
    <location>
        <begin position="199"/>
        <end position="347"/>
    </location>
</feature>
<dbReference type="Proteomes" id="UP001263852">
    <property type="component" value="Unassembled WGS sequence"/>
</dbReference>
<dbReference type="Gene3D" id="3.40.50.300">
    <property type="entry name" value="P-loop containing nucleotide triphosphate hydrolases"/>
    <property type="match status" value="1"/>
</dbReference>
<reference evidence="3" key="1">
    <citation type="submission" date="2023-08" db="EMBL/GenBank/DDBJ databases">
        <authorList>
            <person name="Page C.A."/>
            <person name="Perez-Diaz I.M."/>
        </authorList>
    </citation>
    <scope>NUCLEOTIDE SEQUENCE</scope>
    <source>
        <strain evidence="3">1.8.9</strain>
    </source>
</reference>
<sequence>MIKRAEYLKKLIQFRDTDLIKVITGVRRSGKSVLLMQYRDYLKSQGVADNQIIYLNFEELELLSVRTADALVKVLQPKLDKQRHQYIMLDEIQMVDGWQTVVNGIRVSYDCDIIVTGSNAKMLSGELATLLSGRYVEIPIYPFSFKEFLAAKEITSDSREVDQAFLAYEKYGGFPLVTLSTVALKDDILSSLYDTITLKDVAERAQVRDITSLRALVAFLADNIGQLVQPAKVAGVLKNEGISISNHTVENYLQLLEDAFLFYRARQYDLRGKKYLRTAGKYFIVDPGLRRTAIGRRPGNYAGQLENVVYVELQRRGYTVDVGKMNTKKIDFVARKVDRVLYVQVSYEIPANSHETDNLLQLRDNYEKLLITQRHYPDIHDVDGIPVINIVDWLLRDAPSEM</sequence>
<name>A0AAW8W7R8_LACPE</name>
<proteinExistence type="predicted"/>
<dbReference type="EMBL" id="JAVLAO010000001">
    <property type="protein sequence ID" value="MDT7037814.1"/>
    <property type="molecule type" value="Genomic_DNA"/>
</dbReference>
<dbReference type="Pfam" id="PF13173">
    <property type="entry name" value="AAA_14"/>
    <property type="match status" value="1"/>
</dbReference>
<gene>
    <name evidence="3" type="ORF">RI555_02150</name>
</gene>
<keyword evidence="3" id="KW-0547">Nucleotide-binding</keyword>
<protein>
    <submittedName>
        <fullName evidence="3">ATP-binding protein</fullName>
    </submittedName>
</protein>
<dbReference type="AlphaFoldDB" id="A0AAW8W7R8"/>
<dbReference type="PANTHER" id="PTHR33295:SF20">
    <property type="entry name" value="ATPASE"/>
    <property type="match status" value="1"/>
</dbReference>
<comment type="caution">
    <text evidence="3">The sequence shown here is derived from an EMBL/GenBank/DDBJ whole genome shotgun (WGS) entry which is preliminary data.</text>
</comment>
<dbReference type="InterPro" id="IPR027417">
    <property type="entry name" value="P-loop_NTPase"/>
</dbReference>
<keyword evidence="3" id="KW-0067">ATP-binding</keyword>
<dbReference type="RefSeq" id="WP_101874107.1">
    <property type="nucleotide sequence ID" value="NZ_BOUG01000011.1"/>
</dbReference>
<evidence type="ECO:0000313" key="4">
    <source>
        <dbReference type="Proteomes" id="UP001263852"/>
    </source>
</evidence>
<dbReference type="GO" id="GO:0005524">
    <property type="term" value="F:ATP binding"/>
    <property type="evidence" value="ECO:0007669"/>
    <property type="project" value="UniProtKB-KW"/>
</dbReference>
<evidence type="ECO:0000313" key="3">
    <source>
        <dbReference type="EMBL" id="MDT7037814.1"/>
    </source>
</evidence>
<dbReference type="InterPro" id="IPR041682">
    <property type="entry name" value="AAA_14"/>
</dbReference>
<dbReference type="PANTHER" id="PTHR33295">
    <property type="entry name" value="ATPASE"/>
    <property type="match status" value="1"/>
</dbReference>